<dbReference type="PANTHER" id="PTHR43883">
    <property type="entry name" value="SLR0207 PROTEIN"/>
    <property type="match status" value="1"/>
</dbReference>
<dbReference type="InterPro" id="IPR052732">
    <property type="entry name" value="Cell-binding_unc_protein"/>
</dbReference>
<dbReference type="Proteomes" id="UP000465302">
    <property type="component" value="Unassembled WGS sequence"/>
</dbReference>
<accession>A0A2A7MPY6</accession>
<comment type="caution">
    <text evidence="2">The sequence shown here is derived from an EMBL/GenBank/DDBJ whole genome shotgun (WGS) entry which is preliminary data.</text>
</comment>
<dbReference type="Gene3D" id="3.40.50.300">
    <property type="entry name" value="P-loop containing nucleotide triphosphate hydrolases"/>
    <property type="match status" value="1"/>
</dbReference>
<dbReference type="InterPro" id="IPR027417">
    <property type="entry name" value="P-loop_NTPase"/>
</dbReference>
<sequence length="415" mass="45958">MKGVTAAAGTGVARGLTTGNLCAEVHETHTGVVVLMGDRAFKAKKQLRTDFLDFSTPALRERACRREVELNRRVSPDSYLGVGHFNPPEGPAEPVIVMRRYPDSARLSTRVRNGEPVDDHLRAIAENVACFHRDAPRGQSIDEEATARATSALWHQNLAELKAYAEAVIPQRSLDEVTRLADQFLAGRTELFGRRISERRIVDGHGDLPSQDIFCMPDGPVLLDCLEFDDRLRYVDGVDDAAFLAMDLEFLGRRDLADRFLDAYLDSADDDAPHSLRDFYIAYRAVVRAKVDCIRVDQGHQEAPVDARRHIEIALEHLKSATVRLIIVGGGPGTGKTTVANALAHRVGAQVISTDEVRRELQAAGVIGGRVRELNAGLYAPENVSMVYDEVLRRAGVLLRHGWTVILDGTWRDWL</sequence>
<dbReference type="EMBL" id="PDCP01000092">
    <property type="protein sequence ID" value="PEG33785.1"/>
    <property type="molecule type" value="Genomic_DNA"/>
</dbReference>
<dbReference type="PANTHER" id="PTHR43883:SF1">
    <property type="entry name" value="GLUCONOKINASE"/>
    <property type="match status" value="1"/>
</dbReference>
<dbReference type="Pfam" id="PF13671">
    <property type="entry name" value="AAA_33"/>
    <property type="match status" value="1"/>
</dbReference>
<evidence type="ECO:0000313" key="1">
    <source>
        <dbReference type="EMBL" id="GFG50337.1"/>
    </source>
</evidence>
<keyword evidence="3" id="KW-1185">Reference proteome</keyword>
<reference evidence="1" key="3">
    <citation type="submission" date="2020-02" db="EMBL/GenBank/DDBJ databases">
        <authorList>
            <person name="Matsumoto Y."/>
            <person name="Motooka D."/>
            <person name="Nakamura S."/>
        </authorList>
    </citation>
    <scope>NUCLEOTIDE SEQUENCE</scope>
    <source>
        <strain evidence="1">JCM 6377</strain>
    </source>
</reference>
<evidence type="ECO:0000313" key="2">
    <source>
        <dbReference type="EMBL" id="PEG33785.1"/>
    </source>
</evidence>
<evidence type="ECO:0008006" key="5">
    <source>
        <dbReference type="Google" id="ProtNLM"/>
    </source>
</evidence>
<dbReference type="EMBL" id="BLKS01000001">
    <property type="protein sequence ID" value="GFG50337.1"/>
    <property type="molecule type" value="Genomic_DNA"/>
</dbReference>
<organism evidence="2 3">
    <name type="scientific">Mycolicibacterium agri</name>
    <name type="common">Mycobacterium agri</name>
    <dbReference type="NCBI Taxonomy" id="36811"/>
    <lineage>
        <taxon>Bacteria</taxon>
        <taxon>Bacillati</taxon>
        <taxon>Actinomycetota</taxon>
        <taxon>Actinomycetes</taxon>
        <taxon>Mycobacteriales</taxon>
        <taxon>Mycobacteriaceae</taxon>
        <taxon>Mycolicibacterium</taxon>
    </lineage>
</organism>
<evidence type="ECO:0000313" key="4">
    <source>
        <dbReference type="Proteomes" id="UP000465302"/>
    </source>
</evidence>
<dbReference type="OrthoDB" id="9810277at2"/>
<name>A0A2A7MPY6_MYCAG</name>
<reference evidence="2 3" key="1">
    <citation type="submission" date="2017-10" db="EMBL/GenBank/DDBJ databases">
        <title>The new phylogeny of genus Mycobacterium.</title>
        <authorList>
            <person name="Tortoli E."/>
            <person name="Trovato A."/>
            <person name="Cirillo D.M."/>
        </authorList>
    </citation>
    <scope>NUCLEOTIDE SEQUENCE [LARGE SCALE GENOMIC DNA]</scope>
    <source>
        <strain evidence="2 3">CCUG37673</strain>
    </source>
</reference>
<gene>
    <name evidence="2" type="ORF">CQY20_28830</name>
    <name evidence="1" type="ORF">MAGR_17780</name>
</gene>
<dbReference type="SUPFAM" id="SSF52540">
    <property type="entry name" value="P-loop containing nucleoside triphosphate hydrolases"/>
    <property type="match status" value="1"/>
</dbReference>
<dbReference type="InterPro" id="IPR011009">
    <property type="entry name" value="Kinase-like_dom_sf"/>
</dbReference>
<dbReference type="Proteomes" id="UP000220914">
    <property type="component" value="Unassembled WGS sequence"/>
</dbReference>
<reference evidence="1 4" key="2">
    <citation type="journal article" date="2019" name="Emerg. Microbes Infect.">
        <title>Comprehensive subspecies identification of 175 nontuberculous mycobacteria species based on 7547 genomic profiles.</title>
        <authorList>
            <person name="Matsumoto Y."/>
            <person name="Kinjo T."/>
            <person name="Motooka D."/>
            <person name="Nabeya D."/>
            <person name="Jung N."/>
            <person name="Uechi K."/>
            <person name="Horii T."/>
            <person name="Iida T."/>
            <person name="Fujita J."/>
            <person name="Nakamura S."/>
        </authorList>
    </citation>
    <scope>NUCLEOTIDE SEQUENCE [LARGE SCALE GENOMIC DNA]</scope>
    <source>
        <strain evidence="1 4">JCM 6377</strain>
    </source>
</reference>
<proteinExistence type="predicted"/>
<dbReference type="AlphaFoldDB" id="A0A2A7MPY6"/>
<dbReference type="SUPFAM" id="SSF56112">
    <property type="entry name" value="Protein kinase-like (PK-like)"/>
    <property type="match status" value="1"/>
</dbReference>
<evidence type="ECO:0000313" key="3">
    <source>
        <dbReference type="Proteomes" id="UP000220914"/>
    </source>
</evidence>
<protein>
    <recommendedName>
        <fullName evidence="5">Adenylate kinase</fullName>
    </recommendedName>
</protein>